<feature type="transmembrane region" description="Helical" evidence="1">
    <location>
        <begin position="242"/>
        <end position="263"/>
    </location>
</feature>
<comment type="caution">
    <text evidence="2">The sequence shown here is derived from an EMBL/GenBank/DDBJ whole genome shotgun (WGS) entry which is preliminary data.</text>
</comment>
<name>A0ABQ3AAH8_9ACTN</name>
<dbReference type="SUPFAM" id="SSF103473">
    <property type="entry name" value="MFS general substrate transporter"/>
    <property type="match status" value="1"/>
</dbReference>
<dbReference type="Proteomes" id="UP000600946">
    <property type="component" value="Unassembled WGS sequence"/>
</dbReference>
<keyword evidence="1" id="KW-1133">Transmembrane helix</keyword>
<feature type="transmembrane region" description="Helical" evidence="1">
    <location>
        <begin position="360"/>
        <end position="379"/>
    </location>
</feature>
<dbReference type="Pfam" id="PF07690">
    <property type="entry name" value="MFS_1"/>
    <property type="match status" value="1"/>
</dbReference>
<feature type="transmembrane region" description="Helical" evidence="1">
    <location>
        <begin position="46"/>
        <end position="67"/>
    </location>
</feature>
<sequence length="403" mass="40152">MKRYAQVLAVPGVGRTVALGWLVKLPMIATPVVLALQVSVGLGLGLGSAGLVTGAWMIGAMVGSPFLGRAMDRHGLRRVLLLSAAAQGVFWGVAALLPQPALAVGALASGLLLVPGSTVVRLVVSASVPAQHRQTGFALDSVTSQLSYLLGPGIAAVVATQLSPALATRLLGCVLVLATTALALYVPMPPAEEDAKTTATPSAAGGRTLGLLPVLACTFAAGTVSSGFEISLLGVLRSEGEVAWIGLLIAACGAYAVAGGFLFGMLSFPVPPWAPVLLLGLATGPLAFVSDWRILLVAVLPAAMLSAASFAATATEVGRVSDERTRGRTMGLYGSALAGGNALGAPLAGLGSGWTGQPSAGFLIIGAAAAATALAGRLLRPRPAASPTAALTAEVPSHAAQEG</sequence>
<feature type="transmembrane region" description="Helical" evidence="1">
    <location>
        <begin position="103"/>
        <end position="124"/>
    </location>
</feature>
<dbReference type="Gene3D" id="1.20.1250.20">
    <property type="entry name" value="MFS general substrate transporter like domains"/>
    <property type="match status" value="2"/>
</dbReference>
<evidence type="ECO:0000313" key="3">
    <source>
        <dbReference type="Proteomes" id="UP000600946"/>
    </source>
</evidence>
<feature type="transmembrane region" description="Helical" evidence="1">
    <location>
        <begin position="209"/>
        <end position="236"/>
    </location>
</feature>
<evidence type="ECO:0000256" key="1">
    <source>
        <dbReference type="SAM" id="Phobius"/>
    </source>
</evidence>
<dbReference type="InterPro" id="IPR036259">
    <property type="entry name" value="MFS_trans_sf"/>
</dbReference>
<evidence type="ECO:0000313" key="2">
    <source>
        <dbReference type="EMBL" id="GGY40158.1"/>
    </source>
</evidence>
<feature type="transmembrane region" description="Helical" evidence="1">
    <location>
        <begin position="166"/>
        <end position="188"/>
    </location>
</feature>
<feature type="transmembrane region" description="Helical" evidence="1">
    <location>
        <begin position="79"/>
        <end position="97"/>
    </location>
</feature>
<accession>A0ABQ3AAH8</accession>
<proteinExistence type="predicted"/>
<evidence type="ECO:0008006" key="4">
    <source>
        <dbReference type="Google" id="ProtNLM"/>
    </source>
</evidence>
<reference evidence="3" key="1">
    <citation type="journal article" date="2019" name="Int. J. Syst. Evol. Microbiol.">
        <title>The Global Catalogue of Microorganisms (GCM) 10K type strain sequencing project: providing services to taxonomists for standard genome sequencing and annotation.</title>
        <authorList>
            <consortium name="The Broad Institute Genomics Platform"/>
            <consortium name="The Broad Institute Genome Sequencing Center for Infectious Disease"/>
            <person name="Wu L."/>
            <person name="Ma J."/>
        </authorList>
    </citation>
    <scope>NUCLEOTIDE SEQUENCE [LARGE SCALE GENOMIC DNA]</scope>
    <source>
        <strain evidence="3">JCM 4594</strain>
    </source>
</reference>
<dbReference type="PANTHER" id="PTHR23542">
    <property type="match status" value="1"/>
</dbReference>
<dbReference type="InterPro" id="IPR011701">
    <property type="entry name" value="MFS"/>
</dbReference>
<feature type="transmembrane region" description="Helical" evidence="1">
    <location>
        <begin position="330"/>
        <end position="354"/>
    </location>
</feature>
<dbReference type="PANTHER" id="PTHR23542:SF1">
    <property type="entry name" value="MAJOR FACILITATOR SUPERFAMILY (MFS) PROFILE DOMAIN-CONTAINING PROTEIN"/>
    <property type="match status" value="1"/>
</dbReference>
<dbReference type="GeneID" id="96291711"/>
<dbReference type="EMBL" id="BMUU01000006">
    <property type="protein sequence ID" value="GGY40158.1"/>
    <property type="molecule type" value="Genomic_DNA"/>
</dbReference>
<organism evidence="2 3">
    <name type="scientific">Streptomyces xanthochromogenes</name>
    <dbReference type="NCBI Taxonomy" id="67384"/>
    <lineage>
        <taxon>Bacteria</taxon>
        <taxon>Bacillati</taxon>
        <taxon>Actinomycetota</taxon>
        <taxon>Actinomycetes</taxon>
        <taxon>Kitasatosporales</taxon>
        <taxon>Streptomycetaceae</taxon>
        <taxon>Streptomyces</taxon>
    </lineage>
</organism>
<keyword evidence="3" id="KW-1185">Reference proteome</keyword>
<feature type="transmembrane region" description="Helical" evidence="1">
    <location>
        <begin position="21"/>
        <end position="40"/>
    </location>
</feature>
<dbReference type="RefSeq" id="WP_190027694.1">
    <property type="nucleotide sequence ID" value="NZ_BMUU01000006.1"/>
</dbReference>
<feature type="transmembrane region" description="Helical" evidence="1">
    <location>
        <begin position="294"/>
        <end position="318"/>
    </location>
</feature>
<keyword evidence="1" id="KW-0812">Transmembrane</keyword>
<gene>
    <name evidence="2" type="ORF">GCM10010326_37660</name>
</gene>
<keyword evidence="1" id="KW-0472">Membrane</keyword>
<protein>
    <recommendedName>
        <fullName evidence="4">MFS transporter</fullName>
    </recommendedName>
</protein>